<reference evidence="2" key="1">
    <citation type="journal article" date="2019" name="Int. J. Syst. Evol. Microbiol.">
        <title>The Global Catalogue of Microorganisms (GCM) 10K type strain sequencing project: providing services to taxonomists for standard genome sequencing and annotation.</title>
        <authorList>
            <consortium name="The Broad Institute Genomics Platform"/>
            <consortium name="The Broad Institute Genome Sequencing Center for Infectious Disease"/>
            <person name="Wu L."/>
            <person name="Ma J."/>
        </authorList>
    </citation>
    <scope>NUCLEOTIDE SEQUENCE [LARGE SCALE GENOMIC DNA]</scope>
    <source>
        <strain evidence="2">CGMCC 1.15439</strain>
    </source>
</reference>
<name>A0ABQ1FP73_9GAMM</name>
<accession>A0ABQ1FP73</accession>
<protein>
    <submittedName>
        <fullName evidence="1">Uncharacterized protein</fullName>
    </submittedName>
</protein>
<sequence length="55" mass="6120">MSADGCLRCPDDARTRLFQEGYANLAHPELNPGIFSMGSRLERIALYATKVKDGY</sequence>
<evidence type="ECO:0000313" key="2">
    <source>
        <dbReference type="Proteomes" id="UP000620046"/>
    </source>
</evidence>
<comment type="caution">
    <text evidence="1">The sequence shown here is derived from an EMBL/GenBank/DDBJ whole genome shotgun (WGS) entry which is preliminary data.</text>
</comment>
<dbReference type="EMBL" id="BMJA01000001">
    <property type="protein sequence ID" value="GGA24944.1"/>
    <property type="molecule type" value="Genomic_DNA"/>
</dbReference>
<dbReference type="Proteomes" id="UP000620046">
    <property type="component" value="Unassembled WGS sequence"/>
</dbReference>
<evidence type="ECO:0000313" key="1">
    <source>
        <dbReference type="EMBL" id="GGA24944.1"/>
    </source>
</evidence>
<organism evidence="1 2">
    <name type="scientific">Dyella nitratireducens</name>
    <dbReference type="NCBI Taxonomy" id="1849580"/>
    <lineage>
        <taxon>Bacteria</taxon>
        <taxon>Pseudomonadati</taxon>
        <taxon>Pseudomonadota</taxon>
        <taxon>Gammaproteobacteria</taxon>
        <taxon>Lysobacterales</taxon>
        <taxon>Rhodanobacteraceae</taxon>
        <taxon>Dyella</taxon>
    </lineage>
</organism>
<keyword evidence="2" id="KW-1185">Reference proteome</keyword>
<gene>
    <name evidence="1" type="ORF">GCM10010981_11790</name>
</gene>
<proteinExistence type="predicted"/>